<dbReference type="CDD" id="cd04765">
    <property type="entry name" value="HTH_MlrA-like_sg2"/>
    <property type="match status" value="1"/>
</dbReference>
<name>A0A7W6S185_9PROT</name>
<evidence type="ECO:0000313" key="4">
    <source>
        <dbReference type="Proteomes" id="UP000555728"/>
    </source>
</evidence>
<keyword evidence="3" id="KW-0238">DNA-binding</keyword>
<dbReference type="AlphaFoldDB" id="A0A7W6S185"/>
<accession>A0A7W6S185</accession>
<dbReference type="Gene3D" id="1.10.1660.10">
    <property type="match status" value="1"/>
</dbReference>
<evidence type="ECO:0000313" key="3">
    <source>
        <dbReference type="EMBL" id="MBB4286852.1"/>
    </source>
</evidence>
<dbReference type="InterPro" id="IPR009061">
    <property type="entry name" value="DNA-bd_dom_put_sf"/>
</dbReference>
<dbReference type="GO" id="GO:0006355">
    <property type="term" value="P:regulation of DNA-templated transcription"/>
    <property type="evidence" value="ECO:0007669"/>
    <property type="project" value="InterPro"/>
</dbReference>
<proteinExistence type="predicted"/>
<feature type="region of interest" description="Disordered" evidence="1">
    <location>
        <begin position="124"/>
        <end position="174"/>
    </location>
</feature>
<keyword evidence="4" id="KW-1185">Reference proteome</keyword>
<dbReference type="Proteomes" id="UP000555728">
    <property type="component" value="Unassembled WGS sequence"/>
</dbReference>
<organism evidence="3 4">
    <name type="scientific">Roseospira goensis</name>
    <dbReference type="NCBI Taxonomy" id="391922"/>
    <lineage>
        <taxon>Bacteria</taxon>
        <taxon>Pseudomonadati</taxon>
        <taxon>Pseudomonadota</taxon>
        <taxon>Alphaproteobacteria</taxon>
        <taxon>Rhodospirillales</taxon>
        <taxon>Rhodospirillaceae</taxon>
        <taxon>Roseospira</taxon>
    </lineage>
</organism>
<feature type="compositionally biased region" description="Low complexity" evidence="1">
    <location>
        <begin position="161"/>
        <end position="174"/>
    </location>
</feature>
<dbReference type="GO" id="GO:0003677">
    <property type="term" value="F:DNA binding"/>
    <property type="evidence" value="ECO:0007669"/>
    <property type="project" value="UniProtKB-KW"/>
</dbReference>
<comment type="caution">
    <text evidence="3">The sequence shown here is derived from an EMBL/GenBank/DDBJ whole genome shotgun (WGS) entry which is preliminary data.</text>
</comment>
<sequence>MAEGQARDNGGRRSRKSDAAFRTISEVATELDVPQHVLRFWETKFSQIRPMKRGGGRRYYRPEDVVLLTTLRDLLYREGYTIKGVQKLLRDNGAKALVNTVKERQERSEGGTVGPVGLALAESRASEDTGTAAEGDEAEALTPESPDAGMVAPEEPRAEAEATPATPAATGLTPAQRAELTAIADDLAALRGLLTQALEATRPPSAPPDSA</sequence>
<dbReference type="Pfam" id="PF13411">
    <property type="entry name" value="MerR_1"/>
    <property type="match status" value="1"/>
</dbReference>
<feature type="domain" description="HTH merR-type" evidence="2">
    <location>
        <begin position="23"/>
        <end position="91"/>
    </location>
</feature>
<reference evidence="3 4" key="1">
    <citation type="submission" date="2020-08" db="EMBL/GenBank/DDBJ databases">
        <title>Genome sequencing of Purple Non-Sulfur Bacteria from various extreme environments.</title>
        <authorList>
            <person name="Mayer M."/>
        </authorList>
    </citation>
    <scope>NUCLEOTIDE SEQUENCE [LARGE SCALE GENOMIC DNA]</scope>
    <source>
        <strain evidence="3 4">JA135</strain>
    </source>
</reference>
<dbReference type="SMART" id="SM00422">
    <property type="entry name" value="HTH_MERR"/>
    <property type="match status" value="1"/>
</dbReference>
<protein>
    <submittedName>
        <fullName evidence="3">DNA-binding transcriptional MerR regulator</fullName>
    </submittedName>
</protein>
<dbReference type="RefSeq" id="WP_343056355.1">
    <property type="nucleotide sequence ID" value="NZ_JACIGI010000022.1"/>
</dbReference>
<evidence type="ECO:0000256" key="1">
    <source>
        <dbReference type="SAM" id="MobiDB-lite"/>
    </source>
</evidence>
<dbReference type="PROSITE" id="PS50937">
    <property type="entry name" value="HTH_MERR_2"/>
    <property type="match status" value="1"/>
</dbReference>
<dbReference type="EMBL" id="JACIGI010000022">
    <property type="protein sequence ID" value="MBB4286852.1"/>
    <property type="molecule type" value="Genomic_DNA"/>
</dbReference>
<gene>
    <name evidence="3" type="ORF">GGD88_002593</name>
</gene>
<dbReference type="InterPro" id="IPR000551">
    <property type="entry name" value="MerR-type_HTH_dom"/>
</dbReference>
<evidence type="ECO:0000259" key="2">
    <source>
        <dbReference type="PROSITE" id="PS50937"/>
    </source>
</evidence>
<dbReference type="SUPFAM" id="SSF46955">
    <property type="entry name" value="Putative DNA-binding domain"/>
    <property type="match status" value="1"/>
</dbReference>